<dbReference type="GO" id="GO:0005874">
    <property type="term" value="C:microtubule"/>
    <property type="evidence" value="ECO:0007669"/>
    <property type="project" value="TreeGrafter"/>
</dbReference>
<accession>A0A4U8UZB9</accession>
<dbReference type="SUPFAM" id="SSF89837">
    <property type="entry name" value="Doublecortin (DC)"/>
    <property type="match status" value="1"/>
</dbReference>
<protein>
    <recommendedName>
        <fullName evidence="2">Doublecortin domain-containing protein</fullName>
    </recommendedName>
</protein>
<dbReference type="Proteomes" id="UP000298663">
    <property type="component" value="Chromosome X"/>
</dbReference>
<feature type="region of interest" description="Disordered" evidence="1">
    <location>
        <begin position="122"/>
        <end position="167"/>
    </location>
</feature>
<dbReference type="Gene3D" id="3.10.20.230">
    <property type="entry name" value="Doublecortin domain"/>
    <property type="match status" value="1"/>
</dbReference>
<gene>
    <name evidence="3" type="ORF">L596_004416</name>
</gene>
<dbReference type="GO" id="GO:0035556">
    <property type="term" value="P:intracellular signal transduction"/>
    <property type="evidence" value="ECO:0007669"/>
    <property type="project" value="InterPro"/>
</dbReference>
<keyword evidence="4" id="KW-1185">Reference proteome</keyword>
<evidence type="ECO:0000259" key="2">
    <source>
        <dbReference type="PROSITE" id="PS50309"/>
    </source>
</evidence>
<proteinExistence type="predicted"/>
<dbReference type="OrthoDB" id="1738954at2759"/>
<dbReference type="InterPro" id="IPR036572">
    <property type="entry name" value="Doublecortin_dom_sf"/>
</dbReference>
<evidence type="ECO:0000256" key="1">
    <source>
        <dbReference type="SAM" id="MobiDB-lite"/>
    </source>
</evidence>
<sequence>MSVKTERVAEDNRPRTTKNVFIYKAGDHNWPGIRIPLNKRRHRSIDAVLDELTLKIPGLAYGVRLLTTPRGRHEITSIDQLQHLGSYLATEKTNLRAMPKTDYDRILENQRYNASFRGSMRCWHSPKSKSDSSQSLPIPRPARLPKLEVGVKRNKSSDAASHRTFMD</sequence>
<dbReference type="Pfam" id="PF03607">
    <property type="entry name" value="DCX"/>
    <property type="match status" value="1"/>
</dbReference>
<evidence type="ECO:0000313" key="4">
    <source>
        <dbReference type="Proteomes" id="UP000298663"/>
    </source>
</evidence>
<dbReference type="PROSITE" id="PS50309">
    <property type="entry name" value="DC"/>
    <property type="match status" value="1"/>
</dbReference>
<comment type="caution">
    <text evidence="3">The sequence shown here is derived from an EMBL/GenBank/DDBJ whole genome shotgun (WGS) entry which is preliminary data.</text>
</comment>
<feature type="domain" description="Doublecortin" evidence="2">
    <location>
        <begin position="18"/>
        <end position="101"/>
    </location>
</feature>
<organism evidence="3 4">
    <name type="scientific">Steinernema carpocapsae</name>
    <name type="common">Entomopathogenic nematode</name>
    <dbReference type="NCBI Taxonomy" id="34508"/>
    <lineage>
        <taxon>Eukaryota</taxon>
        <taxon>Metazoa</taxon>
        <taxon>Ecdysozoa</taxon>
        <taxon>Nematoda</taxon>
        <taxon>Chromadorea</taxon>
        <taxon>Rhabditida</taxon>
        <taxon>Tylenchina</taxon>
        <taxon>Panagrolaimomorpha</taxon>
        <taxon>Strongyloidoidea</taxon>
        <taxon>Steinernematidae</taxon>
        <taxon>Steinernema</taxon>
    </lineage>
</organism>
<name>A0A4U8UZB9_STECR</name>
<reference evidence="3 4" key="1">
    <citation type="journal article" date="2015" name="Genome Biol.">
        <title>Comparative genomics of Steinernema reveals deeply conserved gene regulatory networks.</title>
        <authorList>
            <person name="Dillman A.R."/>
            <person name="Macchietto M."/>
            <person name="Porter C.F."/>
            <person name="Rogers A."/>
            <person name="Williams B."/>
            <person name="Antoshechkin I."/>
            <person name="Lee M.M."/>
            <person name="Goodwin Z."/>
            <person name="Lu X."/>
            <person name="Lewis E.E."/>
            <person name="Goodrich-Blair H."/>
            <person name="Stock S.P."/>
            <person name="Adams B.J."/>
            <person name="Sternberg P.W."/>
            <person name="Mortazavi A."/>
        </authorList>
    </citation>
    <scope>NUCLEOTIDE SEQUENCE [LARGE SCALE GENOMIC DNA]</scope>
    <source>
        <strain evidence="3 4">ALL</strain>
    </source>
</reference>
<dbReference type="EMBL" id="CM016762">
    <property type="protein sequence ID" value="TMS37497.1"/>
    <property type="molecule type" value="Genomic_DNA"/>
</dbReference>
<dbReference type="SMART" id="SM00537">
    <property type="entry name" value="DCX"/>
    <property type="match status" value="1"/>
</dbReference>
<evidence type="ECO:0000313" key="3">
    <source>
        <dbReference type="EMBL" id="TMS37497.1"/>
    </source>
</evidence>
<dbReference type="InterPro" id="IPR003533">
    <property type="entry name" value="Doublecortin_dom"/>
</dbReference>
<dbReference type="PANTHER" id="PTHR23004:SF11">
    <property type="entry name" value="PROTEIN RPI-1"/>
    <property type="match status" value="1"/>
</dbReference>
<dbReference type="AlphaFoldDB" id="A0A4U8UZB9"/>
<dbReference type="GO" id="GO:0005815">
    <property type="term" value="C:microtubule organizing center"/>
    <property type="evidence" value="ECO:0007669"/>
    <property type="project" value="TreeGrafter"/>
</dbReference>
<dbReference type="PANTHER" id="PTHR23004">
    <property type="entry name" value="DOUBLECORTIN DOMAIN CONTAINING 2"/>
    <property type="match status" value="1"/>
</dbReference>
<dbReference type="EMBL" id="AZBU02000001">
    <property type="protein sequence ID" value="TMS37497.1"/>
    <property type="molecule type" value="Genomic_DNA"/>
</dbReference>
<reference evidence="3 4" key="2">
    <citation type="journal article" date="2019" name="G3 (Bethesda)">
        <title>Hybrid Assembly of the Genome of the Entomopathogenic Nematode Steinernema carpocapsae Identifies the X-Chromosome.</title>
        <authorList>
            <person name="Serra L."/>
            <person name="Macchietto M."/>
            <person name="Macias-Munoz A."/>
            <person name="McGill C.J."/>
            <person name="Rodriguez I.M."/>
            <person name="Rodriguez B."/>
            <person name="Murad R."/>
            <person name="Mortazavi A."/>
        </authorList>
    </citation>
    <scope>NUCLEOTIDE SEQUENCE [LARGE SCALE GENOMIC DNA]</scope>
    <source>
        <strain evidence="3 4">ALL</strain>
    </source>
</reference>